<evidence type="ECO:0000313" key="3">
    <source>
        <dbReference type="Proteomes" id="UP001139347"/>
    </source>
</evidence>
<dbReference type="CDD" id="cd08566">
    <property type="entry name" value="GDPD_AtGDE_like"/>
    <property type="match status" value="1"/>
</dbReference>
<protein>
    <submittedName>
        <fullName evidence="2">Glycerophosphodiester phosphodiesterase family protein</fullName>
    </submittedName>
</protein>
<sequence length="267" mass="30712">MNIYWQAHRGGGAYERPDNTMSANRYAWELGGIPEADIRTTNDGVIVCLHDETPARTTTAPDEVKNQLISEFTFAETRLWDAGIKFNEAFQGECIPSLEEVFQEMKGRPERMMYLDLKEVNLSDLGRLIDQYEVNRQVIFTHYIQDNCRQMKEIAREVRSMLWIGGNAEQRMEKFRLAASTGFEGLDQVQFHLKIAEGNEDWSFDLEPAFLTEALALTERSGIDLELFPFSFDASSLHQLLDLGIRWYATDEPALFLEGLNSWNHSK</sequence>
<dbReference type="PROSITE" id="PS51704">
    <property type="entry name" value="GP_PDE"/>
    <property type="match status" value="1"/>
</dbReference>
<evidence type="ECO:0000259" key="1">
    <source>
        <dbReference type="PROSITE" id="PS51704"/>
    </source>
</evidence>
<dbReference type="Gene3D" id="3.20.20.190">
    <property type="entry name" value="Phosphatidylinositol (PI) phosphodiesterase"/>
    <property type="match status" value="1"/>
</dbReference>
<proteinExistence type="predicted"/>
<gene>
    <name evidence="2" type="ORF">MUG84_09605</name>
</gene>
<dbReference type="GO" id="GO:0006629">
    <property type="term" value="P:lipid metabolic process"/>
    <property type="evidence" value="ECO:0007669"/>
    <property type="project" value="InterPro"/>
</dbReference>
<keyword evidence="3" id="KW-1185">Reference proteome</keyword>
<dbReference type="Proteomes" id="UP001139347">
    <property type="component" value="Unassembled WGS sequence"/>
</dbReference>
<organism evidence="2 3">
    <name type="scientific">Paenibacillus mangrovi</name>
    <dbReference type="NCBI Taxonomy" id="2931978"/>
    <lineage>
        <taxon>Bacteria</taxon>
        <taxon>Bacillati</taxon>
        <taxon>Bacillota</taxon>
        <taxon>Bacilli</taxon>
        <taxon>Bacillales</taxon>
        <taxon>Paenibacillaceae</taxon>
        <taxon>Paenibacillus</taxon>
    </lineage>
</organism>
<dbReference type="EMBL" id="JALIRP010000003">
    <property type="protein sequence ID" value="MCJ8011996.1"/>
    <property type="molecule type" value="Genomic_DNA"/>
</dbReference>
<dbReference type="RefSeq" id="WP_244724355.1">
    <property type="nucleotide sequence ID" value="NZ_JALIRP010000003.1"/>
</dbReference>
<name>A0A9X1WNY9_9BACL</name>
<dbReference type="Pfam" id="PF03009">
    <property type="entry name" value="GDPD"/>
    <property type="match status" value="1"/>
</dbReference>
<dbReference type="PANTHER" id="PTHR46211">
    <property type="entry name" value="GLYCEROPHOSPHORYL DIESTER PHOSPHODIESTERASE"/>
    <property type="match status" value="1"/>
</dbReference>
<accession>A0A9X1WNY9</accession>
<dbReference type="SUPFAM" id="SSF51695">
    <property type="entry name" value="PLC-like phosphodiesterases"/>
    <property type="match status" value="1"/>
</dbReference>
<dbReference type="AlphaFoldDB" id="A0A9X1WNY9"/>
<comment type="caution">
    <text evidence="2">The sequence shown here is derived from an EMBL/GenBank/DDBJ whole genome shotgun (WGS) entry which is preliminary data.</text>
</comment>
<dbReference type="InterPro" id="IPR017946">
    <property type="entry name" value="PLC-like_Pdiesterase_TIM-brl"/>
</dbReference>
<evidence type="ECO:0000313" key="2">
    <source>
        <dbReference type="EMBL" id="MCJ8011996.1"/>
    </source>
</evidence>
<dbReference type="GO" id="GO:0008081">
    <property type="term" value="F:phosphoric diester hydrolase activity"/>
    <property type="evidence" value="ECO:0007669"/>
    <property type="project" value="InterPro"/>
</dbReference>
<feature type="domain" description="GP-PDE" evidence="1">
    <location>
        <begin position="3"/>
        <end position="260"/>
    </location>
</feature>
<dbReference type="InterPro" id="IPR030395">
    <property type="entry name" value="GP_PDE_dom"/>
</dbReference>
<reference evidence="2" key="1">
    <citation type="submission" date="2022-04" db="EMBL/GenBank/DDBJ databases">
        <title>Paenibacillus mangrovi sp. nov., a novel endophytic bacterium isolated from bark of Kandelia candel.</title>
        <authorList>
            <person name="Tuo L."/>
        </authorList>
    </citation>
    <scope>NUCLEOTIDE SEQUENCE</scope>
    <source>
        <strain evidence="2">KQZ6P-2</strain>
    </source>
</reference>
<dbReference type="PANTHER" id="PTHR46211:SF14">
    <property type="entry name" value="GLYCEROPHOSPHODIESTER PHOSPHODIESTERASE"/>
    <property type="match status" value="1"/>
</dbReference>